<keyword evidence="2" id="KW-1185">Reference proteome</keyword>
<evidence type="ECO:0000313" key="2">
    <source>
        <dbReference type="Proteomes" id="UP000028602"/>
    </source>
</evidence>
<evidence type="ECO:0000313" key="1">
    <source>
        <dbReference type="EMBL" id="KFD20120.1"/>
    </source>
</evidence>
<protein>
    <submittedName>
        <fullName evidence="1">Uncharacterized protein</fullName>
    </submittedName>
</protein>
<proteinExistence type="predicted"/>
<name>A0A085JI24_9GAMM</name>
<comment type="caution">
    <text evidence="1">The sequence shown here is derived from an EMBL/GenBank/DDBJ whole genome shotgun (WGS) entry which is preliminary data.</text>
</comment>
<dbReference type="EMBL" id="JMPR01000027">
    <property type="protein sequence ID" value="KFD20120.1"/>
    <property type="molecule type" value="Genomic_DNA"/>
</dbReference>
<dbReference type="AlphaFoldDB" id="A0A085JI24"/>
<reference evidence="1 2" key="1">
    <citation type="submission" date="2014-05" db="EMBL/GenBank/DDBJ databases">
        <title>ATOL: Assembling a taxonomically balanced genome-scale reconstruction of the evolutionary history of the Enterobacteriaceae.</title>
        <authorList>
            <person name="Plunkett G.III."/>
            <person name="Neeno-Eckwall E.C."/>
            <person name="Glasner J.D."/>
            <person name="Perna N.T."/>
        </authorList>
    </citation>
    <scope>NUCLEOTIDE SEQUENCE [LARGE SCALE GENOMIC DNA]</scope>
    <source>
        <strain evidence="1 2">ATCC 33301</strain>
    </source>
</reference>
<organism evidence="1 2">
    <name type="scientific">Tatumella ptyseos ATCC 33301</name>
    <dbReference type="NCBI Taxonomy" id="1005995"/>
    <lineage>
        <taxon>Bacteria</taxon>
        <taxon>Pseudomonadati</taxon>
        <taxon>Pseudomonadota</taxon>
        <taxon>Gammaproteobacteria</taxon>
        <taxon>Enterobacterales</taxon>
        <taxon>Erwiniaceae</taxon>
        <taxon>Tatumella</taxon>
    </lineage>
</organism>
<dbReference type="Proteomes" id="UP000028602">
    <property type="component" value="Unassembled WGS sequence"/>
</dbReference>
<sequence length="39" mass="4619">MPFGELNVLYFLPANIIILTESDYKYWQLIFLSGLRNII</sequence>
<gene>
    <name evidence="1" type="ORF">GTPT_1575</name>
</gene>
<accession>A0A085JI24</accession>